<evidence type="ECO:0000256" key="1">
    <source>
        <dbReference type="SAM" id="Phobius"/>
    </source>
</evidence>
<organism evidence="2 3">
    <name type="scientific">Hyaloscypha hepaticicola</name>
    <dbReference type="NCBI Taxonomy" id="2082293"/>
    <lineage>
        <taxon>Eukaryota</taxon>
        <taxon>Fungi</taxon>
        <taxon>Dikarya</taxon>
        <taxon>Ascomycota</taxon>
        <taxon>Pezizomycotina</taxon>
        <taxon>Leotiomycetes</taxon>
        <taxon>Helotiales</taxon>
        <taxon>Hyaloscyphaceae</taxon>
        <taxon>Hyaloscypha</taxon>
    </lineage>
</organism>
<protein>
    <submittedName>
        <fullName evidence="2">Uncharacterized protein</fullName>
    </submittedName>
</protein>
<proteinExistence type="predicted"/>
<dbReference type="AlphaFoldDB" id="A0A2J6Q882"/>
<dbReference type="EMBL" id="KZ613477">
    <property type="protein sequence ID" value="PMD22444.1"/>
    <property type="molecule type" value="Genomic_DNA"/>
</dbReference>
<keyword evidence="3" id="KW-1185">Reference proteome</keyword>
<sequence length="151" mass="17312">MAATNQATNNICDRTITQLGARMMILWCSAFGMIIWNKASFTMVKVAILPELQKKGEQACYQGNDTNFFRSDQTSSHVNATREISFEFLCLNSAACFLLAHLWEGTKLTRRAENRGLQPFMGQLTIRRGLDIYLEWHVISFLEFNRSSYID</sequence>
<accession>A0A2J6Q882</accession>
<keyword evidence="1" id="KW-1133">Transmembrane helix</keyword>
<dbReference type="Proteomes" id="UP000235672">
    <property type="component" value="Unassembled WGS sequence"/>
</dbReference>
<keyword evidence="1" id="KW-0812">Transmembrane</keyword>
<evidence type="ECO:0000313" key="3">
    <source>
        <dbReference type="Proteomes" id="UP000235672"/>
    </source>
</evidence>
<keyword evidence="1" id="KW-0472">Membrane</keyword>
<reference evidence="2 3" key="1">
    <citation type="submission" date="2016-05" db="EMBL/GenBank/DDBJ databases">
        <title>A degradative enzymes factory behind the ericoid mycorrhizal symbiosis.</title>
        <authorList>
            <consortium name="DOE Joint Genome Institute"/>
            <person name="Martino E."/>
            <person name="Morin E."/>
            <person name="Grelet G."/>
            <person name="Kuo A."/>
            <person name="Kohler A."/>
            <person name="Daghino S."/>
            <person name="Barry K."/>
            <person name="Choi C."/>
            <person name="Cichocki N."/>
            <person name="Clum A."/>
            <person name="Copeland A."/>
            <person name="Hainaut M."/>
            <person name="Haridas S."/>
            <person name="Labutti K."/>
            <person name="Lindquist E."/>
            <person name="Lipzen A."/>
            <person name="Khouja H.-R."/>
            <person name="Murat C."/>
            <person name="Ohm R."/>
            <person name="Olson A."/>
            <person name="Spatafora J."/>
            <person name="Veneault-Fourrey C."/>
            <person name="Henrissat B."/>
            <person name="Grigoriev I."/>
            <person name="Martin F."/>
            <person name="Perotto S."/>
        </authorList>
    </citation>
    <scope>NUCLEOTIDE SEQUENCE [LARGE SCALE GENOMIC DNA]</scope>
    <source>
        <strain evidence="2 3">UAMH 7357</strain>
    </source>
</reference>
<feature type="transmembrane region" description="Helical" evidence="1">
    <location>
        <begin position="19"/>
        <end position="36"/>
    </location>
</feature>
<name>A0A2J6Q882_9HELO</name>
<evidence type="ECO:0000313" key="2">
    <source>
        <dbReference type="EMBL" id="PMD22444.1"/>
    </source>
</evidence>
<gene>
    <name evidence="2" type="ORF">NA56DRAFT_87735</name>
</gene>